<evidence type="ECO:0000313" key="3">
    <source>
        <dbReference type="Proteomes" id="UP000007151"/>
    </source>
</evidence>
<organism evidence="2 3">
    <name type="scientific">Danaus plexippus plexippus</name>
    <dbReference type="NCBI Taxonomy" id="278856"/>
    <lineage>
        <taxon>Eukaryota</taxon>
        <taxon>Metazoa</taxon>
        <taxon>Ecdysozoa</taxon>
        <taxon>Arthropoda</taxon>
        <taxon>Hexapoda</taxon>
        <taxon>Insecta</taxon>
        <taxon>Pterygota</taxon>
        <taxon>Neoptera</taxon>
        <taxon>Endopterygota</taxon>
        <taxon>Lepidoptera</taxon>
        <taxon>Glossata</taxon>
        <taxon>Ditrysia</taxon>
        <taxon>Papilionoidea</taxon>
        <taxon>Nymphalidae</taxon>
        <taxon>Danainae</taxon>
        <taxon>Danaini</taxon>
        <taxon>Danaina</taxon>
        <taxon>Danaus</taxon>
        <taxon>Danaus</taxon>
    </lineage>
</organism>
<dbReference type="Proteomes" id="UP000007151">
    <property type="component" value="Unassembled WGS sequence"/>
</dbReference>
<dbReference type="EMBL" id="AGBW02011923">
    <property type="protein sequence ID" value="OWR45924.1"/>
    <property type="molecule type" value="Genomic_DNA"/>
</dbReference>
<name>A0A212EWW0_DANPL</name>
<comment type="caution">
    <text evidence="2">The sequence shown here is derived from an EMBL/GenBank/DDBJ whole genome shotgun (WGS) entry which is preliminary data.</text>
</comment>
<dbReference type="eggNOG" id="KOG0494">
    <property type="taxonomic scope" value="Eukaryota"/>
</dbReference>
<accession>A0A212EWW0</accession>
<evidence type="ECO:0000256" key="1">
    <source>
        <dbReference type="SAM" id="MobiDB-lite"/>
    </source>
</evidence>
<dbReference type="AlphaFoldDB" id="A0A212EWW0"/>
<gene>
    <name evidence="2" type="ORF">KGM_203571</name>
</gene>
<dbReference type="KEGG" id="dpl:KGM_203571"/>
<keyword evidence="3" id="KW-1185">Reference proteome</keyword>
<feature type="region of interest" description="Disordered" evidence="1">
    <location>
        <begin position="1"/>
        <end position="23"/>
    </location>
</feature>
<protein>
    <submittedName>
        <fullName evidence="2">Uncharacterized protein</fullName>
    </submittedName>
</protein>
<proteinExistence type="predicted"/>
<reference evidence="2 3" key="1">
    <citation type="journal article" date="2011" name="Cell">
        <title>The monarch butterfly genome yields insights into long-distance migration.</title>
        <authorList>
            <person name="Zhan S."/>
            <person name="Merlin C."/>
            <person name="Boore J.L."/>
            <person name="Reppert S.M."/>
        </authorList>
    </citation>
    <scope>NUCLEOTIDE SEQUENCE [LARGE SCALE GENOMIC DNA]</scope>
    <source>
        <strain evidence="2">F-2</strain>
    </source>
</reference>
<dbReference type="InParanoid" id="A0A212EWW0"/>
<sequence>MEMVPARNTITHLDSSTDVDDRRTASCGELKSDEETSVSRVIRVEIGPQYPDNIPQIERANVGTRLGRKQALDSSVNNEAAVIDLRVHYLPRRDLCFVLFVLRPPTCLRFLGTRYRTRHICFKKRSASAGPV</sequence>
<evidence type="ECO:0000313" key="2">
    <source>
        <dbReference type="EMBL" id="OWR45924.1"/>
    </source>
</evidence>